<proteinExistence type="inferred from homology"/>
<evidence type="ECO:0000256" key="10">
    <source>
        <dbReference type="PROSITE-ProRule" id="PRU01379"/>
    </source>
</evidence>
<keyword evidence="5" id="KW-0479">Metal-binding</keyword>
<dbReference type="PROSITE" id="PS52035">
    <property type="entry name" value="PEPTIDASE_M14"/>
    <property type="match status" value="1"/>
</dbReference>
<name>A0A814MWU1_9BILA</name>
<dbReference type="GO" id="GO:0006508">
    <property type="term" value="P:proteolysis"/>
    <property type="evidence" value="ECO:0007669"/>
    <property type="project" value="UniProtKB-KW"/>
</dbReference>
<evidence type="ECO:0000256" key="8">
    <source>
        <dbReference type="ARBA" id="ARBA00022833"/>
    </source>
</evidence>
<evidence type="ECO:0000313" key="12">
    <source>
        <dbReference type="EMBL" id="CAF1085489.1"/>
    </source>
</evidence>
<feature type="non-terminal residue" evidence="12">
    <location>
        <position position="1"/>
    </location>
</feature>
<keyword evidence="3" id="KW-0121">Carboxypeptidase</keyword>
<comment type="cofactor">
    <cofactor evidence="1">
        <name>Zn(2+)</name>
        <dbReference type="ChEBI" id="CHEBI:29105"/>
    </cofactor>
</comment>
<keyword evidence="9" id="KW-0482">Metalloprotease</keyword>
<evidence type="ECO:0000256" key="3">
    <source>
        <dbReference type="ARBA" id="ARBA00022645"/>
    </source>
</evidence>
<dbReference type="OrthoDB" id="3626597at2759"/>
<keyword evidence="4" id="KW-0645">Protease</keyword>
<dbReference type="FunFam" id="3.40.630.10:FF:000084">
    <property type="entry name" value="Carboxypeptidase B2"/>
    <property type="match status" value="1"/>
</dbReference>
<feature type="domain" description="Peptidase M14" evidence="11">
    <location>
        <begin position="1"/>
        <end position="179"/>
    </location>
</feature>
<dbReference type="GO" id="GO:0004181">
    <property type="term" value="F:metallocarboxypeptidase activity"/>
    <property type="evidence" value="ECO:0007669"/>
    <property type="project" value="InterPro"/>
</dbReference>
<keyword evidence="8" id="KW-0862">Zinc</keyword>
<evidence type="ECO:0000313" key="13">
    <source>
        <dbReference type="Proteomes" id="UP000663879"/>
    </source>
</evidence>
<dbReference type="GO" id="GO:0008270">
    <property type="term" value="F:zinc ion binding"/>
    <property type="evidence" value="ECO:0007669"/>
    <property type="project" value="InterPro"/>
</dbReference>
<keyword evidence="7" id="KW-0378">Hydrolase</keyword>
<dbReference type="Gene3D" id="3.40.630.10">
    <property type="entry name" value="Zn peptidases"/>
    <property type="match status" value="1"/>
</dbReference>
<accession>A0A814MWU1</accession>
<dbReference type="PANTHER" id="PTHR11705:SF91">
    <property type="entry name" value="FI01817P-RELATED"/>
    <property type="match status" value="1"/>
</dbReference>
<sequence length="181" mass="19528">NSGSSCIGTDLNRNFGYQWLTGGSSTNPCSDTYAGPSADSELETKAIEKAILNKNGYWDAYLTIHTYGQYWLTSWSYTTAYPTDYTDLKLAADKGAAAIKALFGTQYTTGHSGVLFGRLSGVSDDWAKGQANIKYATTLELSPGSGTTDASYGFALPEDRVPRVGKELYAGVVAYIKHIEN</sequence>
<dbReference type="SUPFAM" id="SSF53187">
    <property type="entry name" value="Zn-dependent exopeptidases"/>
    <property type="match status" value="1"/>
</dbReference>
<dbReference type="EMBL" id="CAJNOC010006767">
    <property type="protein sequence ID" value="CAF1085489.1"/>
    <property type="molecule type" value="Genomic_DNA"/>
</dbReference>
<evidence type="ECO:0000256" key="2">
    <source>
        <dbReference type="ARBA" id="ARBA00005988"/>
    </source>
</evidence>
<dbReference type="Proteomes" id="UP000663879">
    <property type="component" value="Unassembled WGS sequence"/>
</dbReference>
<keyword evidence="13" id="KW-1185">Reference proteome</keyword>
<comment type="similarity">
    <text evidence="2 10">Belongs to the peptidase M14 family.</text>
</comment>
<dbReference type="SMART" id="SM00631">
    <property type="entry name" value="Zn_pept"/>
    <property type="match status" value="1"/>
</dbReference>
<keyword evidence="6" id="KW-0732">Signal</keyword>
<comment type="caution">
    <text evidence="12">The sequence shown here is derived from an EMBL/GenBank/DDBJ whole genome shotgun (WGS) entry which is preliminary data.</text>
</comment>
<organism evidence="12 13">
    <name type="scientific">Brachionus calyciflorus</name>
    <dbReference type="NCBI Taxonomy" id="104777"/>
    <lineage>
        <taxon>Eukaryota</taxon>
        <taxon>Metazoa</taxon>
        <taxon>Spiralia</taxon>
        <taxon>Gnathifera</taxon>
        <taxon>Rotifera</taxon>
        <taxon>Eurotatoria</taxon>
        <taxon>Monogononta</taxon>
        <taxon>Pseudotrocha</taxon>
        <taxon>Ploima</taxon>
        <taxon>Brachionidae</taxon>
        <taxon>Brachionus</taxon>
    </lineage>
</organism>
<dbReference type="GO" id="GO:0005615">
    <property type="term" value="C:extracellular space"/>
    <property type="evidence" value="ECO:0007669"/>
    <property type="project" value="TreeGrafter"/>
</dbReference>
<evidence type="ECO:0000256" key="4">
    <source>
        <dbReference type="ARBA" id="ARBA00022670"/>
    </source>
</evidence>
<gene>
    <name evidence="12" type="ORF">OXX778_LOCUS20406</name>
</gene>
<protein>
    <recommendedName>
        <fullName evidence="11">Peptidase M14 domain-containing protein</fullName>
    </recommendedName>
</protein>
<evidence type="ECO:0000256" key="1">
    <source>
        <dbReference type="ARBA" id="ARBA00001947"/>
    </source>
</evidence>
<dbReference type="PANTHER" id="PTHR11705">
    <property type="entry name" value="PROTEASE FAMILY M14 CARBOXYPEPTIDASE A,B"/>
    <property type="match status" value="1"/>
</dbReference>
<evidence type="ECO:0000256" key="9">
    <source>
        <dbReference type="ARBA" id="ARBA00023049"/>
    </source>
</evidence>
<evidence type="ECO:0000256" key="6">
    <source>
        <dbReference type="ARBA" id="ARBA00022729"/>
    </source>
</evidence>
<reference evidence="12" key="1">
    <citation type="submission" date="2021-02" db="EMBL/GenBank/DDBJ databases">
        <authorList>
            <person name="Nowell W R."/>
        </authorList>
    </citation>
    <scope>NUCLEOTIDE SEQUENCE</scope>
    <source>
        <strain evidence="12">Ploen Becks lab</strain>
    </source>
</reference>
<dbReference type="Pfam" id="PF00246">
    <property type="entry name" value="Peptidase_M14"/>
    <property type="match status" value="1"/>
</dbReference>
<evidence type="ECO:0000256" key="7">
    <source>
        <dbReference type="ARBA" id="ARBA00022801"/>
    </source>
</evidence>
<evidence type="ECO:0000259" key="11">
    <source>
        <dbReference type="PROSITE" id="PS52035"/>
    </source>
</evidence>
<dbReference type="AlphaFoldDB" id="A0A814MWU1"/>
<dbReference type="InterPro" id="IPR000834">
    <property type="entry name" value="Peptidase_M14"/>
</dbReference>
<evidence type="ECO:0000256" key="5">
    <source>
        <dbReference type="ARBA" id="ARBA00022723"/>
    </source>
</evidence>
<feature type="active site" description="Proton donor/acceptor" evidence="10">
    <location>
        <position position="140"/>
    </location>
</feature>